<dbReference type="InterPro" id="IPR041442">
    <property type="entry name" value="PIH1D1/2/3_CS-like"/>
</dbReference>
<dbReference type="Proteomes" id="UP000748531">
    <property type="component" value="Unassembled WGS sequence"/>
</dbReference>
<evidence type="ECO:0000313" key="4">
    <source>
        <dbReference type="Proteomes" id="UP000748531"/>
    </source>
</evidence>
<accession>A0A8J4SQN4</accession>
<dbReference type="Pfam" id="PF18201">
    <property type="entry name" value="PIH1_CS"/>
    <property type="match status" value="1"/>
</dbReference>
<dbReference type="OrthoDB" id="10587113at2759"/>
<evidence type="ECO:0000259" key="2">
    <source>
        <dbReference type="Pfam" id="PF18201"/>
    </source>
</evidence>
<protein>
    <recommendedName>
        <fullName evidence="2">PIH1D1/2/3 CS-like domain-containing protein</fullName>
    </recommendedName>
</protein>
<keyword evidence="4" id="KW-1185">Reference proteome</keyword>
<reference evidence="3" key="1">
    <citation type="submission" date="2019-05" db="EMBL/GenBank/DDBJ databases">
        <title>Annotation for the trematode Paragonimus heterotremus.</title>
        <authorList>
            <person name="Choi Y.-J."/>
        </authorList>
    </citation>
    <scope>NUCLEOTIDE SEQUENCE</scope>
    <source>
        <strain evidence="3">LC</strain>
    </source>
</reference>
<evidence type="ECO:0000256" key="1">
    <source>
        <dbReference type="ARBA" id="ARBA00008511"/>
    </source>
</evidence>
<dbReference type="EMBL" id="LUCH01001737">
    <property type="protein sequence ID" value="KAF5402557.1"/>
    <property type="molecule type" value="Genomic_DNA"/>
</dbReference>
<dbReference type="AlphaFoldDB" id="A0A8J4SQN4"/>
<sequence length="102" mass="11548">MTRSSRGLILDVASDMLCLNTRSQAYAMEIMLDPQVDEERTAAEFNRSTQVCNSDHRDLYTTFLVILSLAVSISHDFGLVTFPLNCGVREAEMAHQLKRPKR</sequence>
<organism evidence="3 4">
    <name type="scientific">Paragonimus heterotremus</name>
    <dbReference type="NCBI Taxonomy" id="100268"/>
    <lineage>
        <taxon>Eukaryota</taxon>
        <taxon>Metazoa</taxon>
        <taxon>Spiralia</taxon>
        <taxon>Lophotrochozoa</taxon>
        <taxon>Platyhelminthes</taxon>
        <taxon>Trematoda</taxon>
        <taxon>Digenea</taxon>
        <taxon>Plagiorchiida</taxon>
        <taxon>Troglotremata</taxon>
        <taxon>Troglotrematidae</taxon>
        <taxon>Paragonimus</taxon>
    </lineage>
</organism>
<comment type="similarity">
    <text evidence="1">Belongs to the PIH1 family.</text>
</comment>
<name>A0A8J4SQN4_9TREM</name>
<gene>
    <name evidence="3" type="ORF">PHET_03608</name>
</gene>
<proteinExistence type="inferred from homology"/>
<feature type="domain" description="PIH1D1/2/3 CS-like" evidence="2">
    <location>
        <begin position="3"/>
        <end position="50"/>
    </location>
</feature>
<comment type="caution">
    <text evidence="3">The sequence shown here is derived from an EMBL/GenBank/DDBJ whole genome shotgun (WGS) entry which is preliminary data.</text>
</comment>
<evidence type="ECO:0000313" key="3">
    <source>
        <dbReference type="EMBL" id="KAF5402557.1"/>
    </source>
</evidence>